<dbReference type="Gramene" id="ORUFI10G02970.1">
    <property type="protein sequence ID" value="ORUFI10G02970.1"/>
    <property type="gene ID" value="ORUFI10G02970"/>
</dbReference>
<dbReference type="Proteomes" id="UP000008022">
    <property type="component" value="Unassembled WGS sequence"/>
</dbReference>
<proteinExistence type="predicted"/>
<sequence>MPALLQIWEEEGKEKKGKEGSGGNRGEDGNVMPLRNATRVHLIISEGKYLLLICLREGMGLATLLHDMISLSHDYCNMLIGLLVFRHNGLIKH</sequence>
<dbReference type="AlphaFoldDB" id="A0A0E0QWG8"/>
<keyword evidence="3" id="KW-1185">Reference proteome</keyword>
<evidence type="ECO:0000313" key="3">
    <source>
        <dbReference type="Proteomes" id="UP000008022"/>
    </source>
</evidence>
<name>A0A0E0QWG8_ORYRU</name>
<protein>
    <submittedName>
        <fullName evidence="2">Uncharacterized protein</fullName>
    </submittedName>
</protein>
<evidence type="ECO:0000256" key="1">
    <source>
        <dbReference type="SAM" id="MobiDB-lite"/>
    </source>
</evidence>
<dbReference type="EnsemblPlants" id="ORUFI10G02970.1">
    <property type="protein sequence ID" value="ORUFI10G02970.1"/>
    <property type="gene ID" value="ORUFI10G02970"/>
</dbReference>
<organism evidence="2 3">
    <name type="scientific">Oryza rufipogon</name>
    <name type="common">Brownbeard rice</name>
    <name type="synonym">Asian wild rice</name>
    <dbReference type="NCBI Taxonomy" id="4529"/>
    <lineage>
        <taxon>Eukaryota</taxon>
        <taxon>Viridiplantae</taxon>
        <taxon>Streptophyta</taxon>
        <taxon>Embryophyta</taxon>
        <taxon>Tracheophyta</taxon>
        <taxon>Spermatophyta</taxon>
        <taxon>Magnoliopsida</taxon>
        <taxon>Liliopsida</taxon>
        <taxon>Poales</taxon>
        <taxon>Poaceae</taxon>
        <taxon>BOP clade</taxon>
        <taxon>Oryzoideae</taxon>
        <taxon>Oryzeae</taxon>
        <taxon>Oryzinae</taxon>
        <taxon>Oryza</taxon>
    </lineage>
</organism>
<evidence type="ECO:0000313" key="2">
    <source>
        <dbReference type="EnsemblPlants" id="ORUFI10G02970.1"/>
    </source>
</evidence>
<dbReference type="HOGENOM" id="CLU_162947_0_0_1"/>
<accession>A0A0E0QWG8</accession>
<reference evidence="3" key="1">
    <citation type="submission" date="2013-06" db="EMBL/GenBank/DDBJ databases">
        <authorList>
            <person name="Zhao Q."/>
        </authorList>
    </citation>
    <scope>NUCLEOTIDE SEQUENCE</scope>
    <source>
        <strain evidence="3">cv. W1943</strain>
    </source>
</reference>
<feature type="region of interest" description="Disordered" evidence="1">
    <location>
        <begin position="11"/>
        <end position="32"/>
    </location>
</feature>
<reference evidence="2" key="2">
    <citation type="submission" date="2015-06" db="UniProtKB">
        <authorList>
            <consortium name="EnsemblPlants"/>
        </authorList>
    </citation>
    <scope>IDENTIFICATION</scope>
</reference>